<dbReference type="OrthoDB" id="1798560at2"/>
<keyword evidence="2" id="KW-1185">Reference proteome</keyword>
<evidence type="ECO:0000313" key="2">
    <source>
        <dbReference type="Proteomes" id="UP000198656"/>
    </source>
</evidence>
<accession>A0A1G7U9X2</accession>
<reference evidence="2" key="1">
    <citation type="submission" date="2016-10" db="EMBL/GenBank/DDBJ databases">
        <authorList>
            <person name="Varghese N."/>
            <person name="Submissions S."/>
        </authorList>
    </citation>
    <scope>NUCLEOTIDE SEQUENCE [LARGE SCALE GENOMIC DNA]</scope>
    <source>
        <strain evidence="2">DSM 8344</strain>
    </source>
</reference>
<organism evidence="1 2">
    <name type="scientific">Desulfosporosinus hippei DSM 8344</name>
    <dbReference type="NCBI Taxonomy" id="1121419"/>
    <lineage>
        <taxon>Bacteria</taxon>
        <taxon>Bacillati</taxon>
        <taxon>Bacillota</taxon>
        <taxon>Clostridia</taxon>
        <taxon>Eubacteriales</taxon>
        <taxon>Desulfitobacteriaceae</taxon>
        <taxon>Desulfosporosinus</taxon>
    </lineage>
</organism>
<gene>
    <name evidence="1" type="ORF">SAMN05443529_10360</name>
</gene>
<sequence>MSIRGFKLFDNPNALNLRQTMGQSPLPMRGLERFMQKRGMTFPNSNYSGPNLPGEVRGQLNDLKVQEPTEKQGGIKEFLSRFTRKKS</sequence>
<evidence type="ECO:0000313" key="1">
    <source>
        <dbReference type="EMBL" id="SDG43839.1"/>
    </source>
</evidence>
<name>A0A1G7U9X2_9FIRM</name>
<dbReference type="RefSeq" id="WP_092330101.1">
    <property type="nucleotide sequence ID" value="NZ_FNCP01000003.1"/>
</dbReference>
<dbReference type="Proteomes" id="UP000198656">
    <property type="component" value="Unassembled WGS sequence"/>
</dbReference>
<dbReference type="AlphaFoldDB" id="A0A1G7U9X2"/>
<proteinExistence type="predicted"/>
<dbReference type="EMBL" id="FNCP01000003">
    <property type="protein sequence ID" value="SDG43839.1"/>
    <property type="molecule type" value="Genomic_DNA"/>
</dbReference>
<protein>
    <submittedName>
        <fullName evidence="1">Uncharacterized protein</fullName>
    </submittedName>
</protein>